<organism evidence="3 4">
    <name type="scientific">Nitrosomonas communis</name>
    <dbReference type="NCBI Taxonomy" id="44574"/>
    <lineage>
        <taxon>Bacteria</taxon>
        <taxon>Pseudomonadati</taxon>
        <taxon>Pseudomonadota</taxon>
        <taxon>Betaproteobacteria</taxon>
        <taxon>Nitrosomonadales</taxon>
        <taxon>Nitrosomonadaceae</taxon>
        <taxon>Nitrosomonas</taxon>
    </lineage>
</organism>
<feature type="region of interest" description="Disordered" evidence="1">
    <location>
        <begin position="44"/>
        <end position="72"/>
    </location>
</feature>
<evidence type="ECO:0000313" key="4">
    <source>
        <dbReference type="Proteomes" id="UP000183287"/>
    </source>
</evidence>
<evidence type="ECO:0000259" key="2">
    <source>
        <dbReference type="Pfam" id="PF23843"/>
    </source>
</evidence>
<name>A0A1I4LQF0_9PROT</name>
<proteinExistence type="predicted"/>
<dbReference type="Proteomes" id="UP000183287">
    <property type="component" value="Unassembled WGS sequence"/>
</dbReference>
<reference evidence="4" key="1">
    <citation type="submission" date="2016-10" db="EMBL/GenBank/DDBJ databases">
        <authorList>
            <person name="Varghese N."/>
            <person name="Submissions S."/>
        </authorList>
    </citation>
    <scope>NUCLEOTIDE SEQUENCE [LARGE SCALE GENOMIC DNA]</scope>
    <source>
        <strain evidence="4">Nm44</strain>
    </source>
</reference>
<accession>A0A1I4LQF0</accession>
<dbReference type="OrthoDB" id="8909971at2"/>
<dbReference type="EMBL" id="FOUB01000007">
    <property type="protein sequence ID" value="SFL93244.1"/>
    <property type="molecule type" value="Genomic_DNA"/>
</dbReference>
<dbReference type="AlphaFoldDB" id="A0A1I4LQF0"/>
<evidence type="ECO:0000313" key="3">
    <source>
        <dbReference type="EMBL" id="SFL93244.1"/>
    </source>
</evidence>
<dbReference type="InterPro" id="IPR055634">
    <property type="entry name" value="DUF7210"/>
</dbReference>
<sequence>MYRIKLLKTHTHEGQVHFAGHVLEVDEMTASWLIQYSVGKAADEIASSSSEDPASSNIDVPTKNKPNRKVKE</sequence>
<evidence type="ECO:0000256" key="1">
    <source>
        <dbReference type="SAM" id="MobiDB-lite"/>
    </source>
</evidence>
<dbReference type="RefSeq" id="WP_074904104.1">
    <property type="nucleotide sequence ID" value="NZ_FOUB01000007.1"/>
</dbReference>
<feature type="compositionally biased region" description="Low complexity" evidence="1">
    <location>
        <begin position="44"/>
        <end position="56"/>
    </location>
</feature>
<dbReference type="Pfam" id="PF23843">
    <property type="entry name" value="DUF7210"/>
    <property type="match status" value="1"/>
</dbReference>
<keyword evidence="4" id="KW-1185">Reference proteome</keyword>
<protein>
    <recommendedName>
        <fullName evidence="2">DUF7210 domain-containing protein</fullName>
    </recommendedName>
</protein>
<feature type="domain" description="DUF7210" evidence="2">
    <location>
        <begin position="3"/>
        <end position="38"/>
    </location>
</feature>
<gene>
    <name evidence="3" type="ORF">SAMN05421863_100749</name>
</gene>